<dbReference type="EMBL" id="BAAFSV010000001">
    <property type="protein sequence ID" value="GAB1310782.1"/>
    <property type="molecule type" value="Genomic_DNA"/>
</dbReference>
<feature type="region of interest" description="Disordered" evidence="1">
    <location>
        <begin position="1"/>
        <end position="32"/>
    </location>
</feature>
<feature type="region of interest" description="Disordered" evidence="1">
    <location>
        <begin position="227"/>
        <end position="264"/>
    </location>
</feature>
<proteinExistence type="predicted"/>
<protein>
    <submittedName>
        <fullName evidence="2">Uncharacterized protein</fullName>
    </submittedName>
</protein>
<dbReference type="GeneID" id="98171737"/>
<feature type="region of interest" description="Disordered" evidence="1">
    <location>
        <begin position="151"/>
        <end position="186"/>
    </location>
</feature>
<evidence type="ECO:0000313" key="2">
    <source>
        <dbReference type="EMBL" id="GAB1310782.1"/>
    </source>
</evidence>
<accession>A0ABQ0FZ46</accession>
<evidence type="ECO:0000313" key="3">
    <source>
        <dbReference type="Proteomes" id="UP001628179"/>
    </source>
</evidence>
<keyword evidence="3" id="KW-1185">Reference proteome</keyword>
<comment type="caution">
    <text evidence="2">The sequence shown here is derived from an EMBL/GenBank/DDBJ whole genome shotgun (WGS) entry which is preliminary data.</text>
</comment>
<sequence>MERPTVARSLTISARSSETAEDQSSLDVNVSEHSVECDLGPSLLGEPQPMHYLGSRALAATPPPERASVSNQLVDGIGCHFPPVLPTRYSSLALGSESAIDAPATPRQMPEATDTGAICSEAAREAADSNTPGPTMSLFGTPIWPVPSGRGMFGPVNPLTPSPTPKRKRNSSPPFDPCTVKRQRTRELETEEQLEIEGSPKANFQELASNQAFHTIRQLTISLAGSTGYPVDKPAEEASRDNQNLADSEMASQRAPAGALTEQRAAKPNHAIEIEYFSEDEIEERLAELLSAYRAFYLEPDEAEAEKSRIADSARRGRRALKAIFENHLHSAEDEGLLLEREEEDVLNMFMLWLRETGMPTGIRSETFNDMSDCLSRLDELAVAPFIKKIVLSTTVHGANLTSRPPEVRGNCVPACKPDGTLEWEFDDIFYELSQPHIA</sequence>
<dbReference type="Proteomes" id="UP001628179">
    <property type="component" value="Unassembled WGS sequence"/>
</dbReference>
<feature type="compositionally biased region" description="Polar residues" evidence="1">
    <location>
        <begin position="8"/>
        <end position="32"/>
    </location>
</feature>
<gene>
    <name evidence="2" type="ORF">MFIFM68171_00992</name>
</gene>
<name>A0ABQ0FZ46_9PEZI</name>
<dbReference type="RefSeq" id="XP_070912515.1">
    <property type="nucleotide sequence ID" value="XM_071056414.1"/>
</dbReference>
<evidence type="ECO:0000256" key="1">
    <source>
        <dbReference type="SAM" id="MobiDB-lite"/>
    </source>
</evidence>
<organism evidence="2 3">
    <name type="scientific">Madurella fahalii</name>
    <dbReference type="NCBI Taxonomy" id="1157608"/>
    <lineage>
        <taxon>Eukaryota</taxon>
        <taxon>Fungi</taxon>
        <taxon>Dikarya</taxon>
        <taxon>Ascomycota</taxon>
        <taxon>Pezizomycotina</taxon>
        <taxon>Sordariomycetes</taxon>
        <taxon>Sordariomycetidae</taxon>
        <taxon>Sordariales</taxon>
        <taxon>Sordariales incertae sedis</taxon>
        <taxon>Madurella</taxon>
    </lineage>
</organism>
<reference evidence="2 3" key="1">
    <citation type="submission" date="2024-09" db="EMBL/GenBank/DDBJ databases">
        <title>Itraconazole resistance in Madurella fahalii resulting from another homologue of gene encoding cytochrome P450 14-alpha sterol demethylase (CYP51).</title>
        <authorList>
            <person name="Yoshioka I."/>
            <person name="Fahal A.H."/>
            <person name="Kaneko S."/>
            <person name="Yaguchi T."/>
        </authorList>
    </citation>
    <scope>NUCLEOTIDE SEQUENCE [LARGE SCALE GENOMIC DNA]</scope>
    <source>
        <strain evidence="2 3">IFM 68171</strain>
    </source>
</reference>